<reference evidence="4" key="1">
    <citation type="submission" date="2021-12" db="EMBL/GenBank/DDBJ databases">
        <title>Convergent genome expansion in fungi linked to evolution of root-endophyte symbiosis.</title>
        <authorList>
            <consortium name="DOE Joint Genome Institute"/>
            <person name="Ke Y.-H."/>
            <person name="Bonito G."/>
            <person name="Liao H.-L."/>
            <person name="Looney B."/>
            <person name="Rojas-Flechas A."/>
            <person name="Nash J."/>
            <person name="Hameed K."/>
            <person name="Schadt C."/>
            <person name="Martin F."/>
            <person name="Crous P.W."/>
            <person name="Miettinen O."/>
            <person name="Magnuson J.K."/>
            <person name="Labbe J."/>
            <person name="Jacobson D."/>
            <person name="Doktycz M.J."/>
            <person name="Veneault-Fourrey C."/>
            <person name="Kuo A."/>
            <person name="Mondo S."/>
            <person name="Calhoun S."/>
            <person name="Riley R."/>
            <person name="Ohm R."/>
            <person name="LaButti K."/>
            <person name="Andreopoulos B."/>
            <person name="Pangilinan J."/>
            <person name="Nolan M."/>
            <person name="Tritt A."/>
            <person name="Clum A."/>
            <person name="Lipzen A."/>
            <person name="Daum C."/>
            <person name="Barry K."/>
            <person name="Grigoriev I.V."/>
            <person name="Vilgalys R."/>
        </authorList>
    </citation>
    <scope>NUCLEOTIDE SEQUENCE</scope>
    <source>
        <strain evidence="4">PMI_201</strain>
    </source>
</reference>
<dbReference type="Pfam" id="PF22974">
    <property type="entry name" value="DUF7029"/>
    <property type="match status" value="1"/>
</dbReference>
<dbReference type="RefSeq" id="XP_046075016.1">
    <property type="nucleotide sequence ID" value="XM_046213687.1"/>
</dbReference>
<organism evidence="4 5">
    <name type="scientific">Talaromyces proteolyticus</name>
    <dbReference type="NCBI Taxonomy" id="1131652"/>
    <lineage>
        <taxon>Eukaryota</taxon>
        <taxon>Fungi</taxon>
        <taxon>Dikarya</taxon>
        <taxon>Ascomycota</taxon>
        <taxon>Pezizomycotina</taxon>
        <taxon>Eurotiomycetes</taxon>
        <taxon>Eurotiomycetidae</taxon>
        <taxon>Eurotiales</taxon>
        <taxon>Trichocomaceae</taxon>
        <taxon>Talaromyces</taxon>
        <taxon>Talaromyces sect. Bacilispori</taxon>
    </lineage>
</organism>
<feature type="domain" description="DUF7223" evidence="3">
    <location>
        <begin position="282"/>
        <end position="556"/>
    </location>
</feature>
<dbReference type="AlphaFoldDB" id="A0AAD4L0J3"/>
<evidence type="ECO:0000313" key="4">
    <source>
        <dbReference type="EMBL" id="KAH8701640.1"/>
    </source>
</evidence>
<proteinExistence type="predicted"/>
<dbReference type="InterPro" id="IPR054293">
    <property type="entry name" value="DUF7029"/>
</dbReference>
<feature type="signal peptide" evidence="1">
    <location>
        <begin position="1"/>
        <end position="21"/>
    </location>
</feature>
<evidence type="ECO:0000256" key="1">
    <source>
        <dbReference type="SAM" id="SignalP"/>
    </source>
</evidence>
<evidence type="ECO:0000313" key="5">
    <source>
        <dbReference type="Proteomes" id="UP001201262"/>
    </source>
</evidence>
<dbReference type="InterPro" id="IPR055647">
    <property type="entry name" value="DUF7223"/>
</dbReference>
<evidence type="ECO:0000259" key="3">
    <source>
        <dbReference type="Pfam" id="PF23865"/>
    </source>
</evidence>
<gene>
    <name evidence="4" type="ORF">BGW36DRAFT_355793</name>
</gene>
<feature type="domain" description="DUF7029" evidence="2">
    <location>
        <begin position="82"/>
        <end position="176"/>
    </location>
</feature>
<dbReference type="Pfam" id="PF23865">
    <property type="entry name" value="DUF7223"/>
    <property type="match status" value="1"/>
</dbReference>
<evidence type="ECO:0008006" key="6">
    <source>
        <dbReference type="Google" id="ProtNLM"/>
    </source>
</evidence>
<keyword evidence="1" id="KW-0732">Signal</keyword>
<dbReference type="EMBL" id="JAJTJA010000003">
    <property type="protein sequence ID" value="KAH8701640.1"/>
    <property type="molecule type" value="Genomic_DNA"/>
</dbReference>
<feature type="chain" id="PRO_5041997650" description="GPI anchored protein" evidence="1">
    <location>
        <begin position="22"/>
        <end position="622"/>
    </location>
</feature>
<protein>
    <recommendedName>
        <fullName evidence="6">GPI anchored protein</fullName>
    </recommendedName>
</protein>
<accession>A0AAD4L0J3</accession>
<comment type="caution">
    <text evidence="4">The sequence shown here is derived from an EMBL/GenBank/DDBJ whole genome shotgun (WGS) entry which is preliminary data.</text>
</comment>
<dbReference type="GeneID" id="70243974"/>
<keyword evidence="5" id="KW-1185">Reference proteome</keyword>
<sequence>MYAHSHFLVFSFLSYVAVVLGSSVNIRDVLHSARAGRTLLAANPRVQLERRSQISLLDKEAVFHYLHSSEEDSVYEASLFVKAAEPILVLEHLEDDLAHVECSTSDISLSFASAEVLTVLKRLSEVTNFVVVTSHVTCNDDGERATYRAKKAIVDSESHMVRIPISPCQWHDAFVDTRVSFSRRHVEENKLQRRTFQKRQDGATTAPASATTTEVQIQGPTPMYSFPTTQLSASAAVATATHVLNVSLINQQIFPPSNPVADQVMQVAWCIRCCIYADCSRPQNIKVNCQNCTIGGTVEIGEANFNIPNNGSVANLIGDFNNAIAFFKNGSIEMDASGLAAHLEFKVDIEESHAVFPTLNISLPSIGLSPFEIPGVAVFGPLIQPDVLVAVSLAEQLSFTYGMDVTVPDHSKLHINISAIENSTMVGFTNTTVKPIPLQASTPLTSLVMSVSFQPQLLLGVTSLAGSVTGGIGGFLSLPTLSVNITELKNVDTNCNSVSDANSTNSAGFTNIVPSIDLNVGAIAKLQASIEDFNKQVTAQLVIAQTAFALPTKCMAYDSAAQTYGIATIKATATASGTSTGNGKAGGQSGMGGIIRERDSLWLRRVAGLAAILVTAGFLGWA</sequence>
<evidence type="ECO:0000259" key="2">
    <source>
        <dbReference type="Pfam" id="PF22974"/>
    </source>
</evidence>
<dbReference type="Proteomes" id="UP001201262">
    <property type="component" value="Unassembled WGS sequence"/>
</dbReference>
<name>A0AAD4L0J3_9EURO</name>